<feature type="transmembrane region" description="Helical" evidence="2">
    <location>
        <begin position="165"/>
        <end position="185"/>
    </location>
</feature>
<evidence type="ECO:0000313" key="3">
    <source>
        <dbReference type="EMBL" id="QKF94430.1"/>
    </source>
</evidence>
<keyword evidence="4" id="KW-1185">Reference proteome</keyword>
<evidence type="ECO:0000256" key="2">
    <source>
        <dbReference type="SAM" id="Phobius"/>
    </source>
</evidence>
<name>A0A7D3UTM4_9VIRU</name>
<dbReference type="EMBL" id="MT418680">
    <property type="protein sequence ID" value="QKF94430.1"/>
    <property type="molecule type" value="Genomic_DNA"/>
</dbReference>
<feature type="coiled-coil region" evidence="1">
    <location>
        <begin position="13"/>
        <end position="54"/>
    </location>
</feature>
<organism evidence="3 4">
    <name type="scientific">Fadolivirus FV1/VV64</name>
    <dbReference type="NCBI Taxonomy" id="3070911"/>
    <lineage>
        <taxon>Viruses</taxon>
        <taxon>Varidnaviria</taxon>
        <taxon>Bamfordvirae</taxon>
        <taxon>Nucleocytoviricota</taxon>
        <taxon>Megaviricetes</taxon>
        <taxon>Imitervirales</taxon>
        <taxon>Mimiviridae</taxon>
        <taxon>Klosneuvirinae</taxon>
        <taxon>Fadolivirus</taxon>
        <taxon>Fadolivirus algeromassiliense</taxon>
    </lineage>
</organism>
<sequence>MDNLSPEELSNKHKFLKSFIKQKEKELDELESEINDLKQEKQEIKKKINSLKVSYNTDYIIGILPLNETLKQYINRANQIKIFNKDCLKTHNLSIKYTYNNTKYHFHISRRPDEFYNQYSVFINGKLTIHDIYFPEQFEEFDYHNLDDTDYFSNYIMKLSNKPELYLGFCFACYYFLMEAIKYNFNLNEYNKIKYKNDNIKKVFNIIKTYKEKCDYSWYSDNDE</sequence>
<keyword evidence="2" id="KW-0472">Membrane</keyword>
<protein>
    <submittedName>
        <fullName evidence="3">Uncharacterized protein</fullName>
    </submittedName>
</protein>
<dbReference type="Proteomes" id="UP001162001">
    <property type="component" value="Segment"/>
</dbReference>
<proteinExistence type="predicted"/>
<reference evidence="3 4" key="1">
    <citation type="submission" date="2020-04" db="EMBL/GenBank/DDBJ databases">
        <title>Advantages and limits of metagenomic assembly and binning of a giant virus.</title>
        <authorList>
            <person name="Schulz F."/>
            <person name="Andreani J."/>
            <person name="Francis R."/>
            <person name="Boudjemaa H."/>
            <person name="Bou Khalil J.Y."/>
            <person name="Lee J."/>
            <person name="La Scola B."/>
            <person name="Woyke T."/>
        </authorList>
    </citation>
    <scope>NUCLEOTIDE SEQUENCE [LARGE SCALE GENOMIC DNA]</scope>
    <source>
        <strain evidence="3 4">FV1/VV64</strain>
    </source>
</reference>
<accession>A0A7D3UTM4</accession>
<gene>
    <name evidence="3" type="ORF">Fadolivirus_1_972</name>
</gene>
<keyword evidence="2" id="KW-1133">Transmembrane helix</keyword>
<evidence type="ECO:0000256" key="1">
    <source>
        <dbReference type="SAM" id="Coils"/>
    </source>
</evidence>
<keyword evidence="1" id="KW-0175">Coiled coil</keyword>
<keyword evidence="2" id="KW-0812">Transmembrane</keyword>
<evidence type="ECO:0000313" key="4">
    <source>
        <dbReference type="Proteomes" id="UP001162001"/>
    </source>
</evidence>